<evidence type="ECO:0000313" key="2">
    <source>
        <dbReference type="EMBL" id="WUX35358.1"/>
    </source>
</evidence>
<reference evidence="2" key="1">
    <citation type="submission" date="2022-10" db="EMBL/GenBank/DDBJ databases">
        <title>The complete genomes of actinobacterial strains from the NBC collection.</title>
        <authorList>
            <person name="Joergensen T.S."/>
            <person name="Alvarez Arevalo M."/>
            <person name="Sterndorff E.B."/>
            <person name="Faurdal D."/>
            <person name="Vuksanovic O."/>
            <person name="Mourched A.-S."/>
            <person name="Charusanti P."/>
            <person name="Shaw S."/>
            <person name="Blin K."/>
            <person name="Weber T."/>
        </authorList>
    </citation>
    <scope>NUCLEOTIDE SEQUENCE</scope>
    <source>
        <strain evidence="2">NBC_01436</strain>
    </source>
</reference>
<protein>
    <recommendedName>
        <fullName evidence="4">WXG100 family type VII secretion target</fullName>
    </recommendedName>
</protein>
<evidence type="ECO:0000256" key="1">
    <source>
        <dbReference type="SAM" id="MobiDB-lite"/>
    </source>
</evidence>
<evidence type="ECO:0000313" key="3">
    <source>
        <dbReference type="Proteomes" id="UP001431926"/>
    </source>
</evidence>
<feature type="compositionally biased region" description="Polar residues" evidence="1">
    <location>
        <begin position="84"/>
        <end position="99"/>
    </location>
</feature>
<accession>A0ABZ1ZDG1</accession>
<proteinExistence type="predicted"/>
<dbReference type="Proteomes" id="UP001431926">
    <property type="component" value="Chromosome"/>
</dbReference>
<dbReference type="RefSeq" id="WP_050362016.1">
    <property type="nucleotide sequence ID" value="NZ_BMVK01000004.1"/>
</dbReference>
<sequence length="99" mass="11126">MTVAISHAALQEAIRNMGSAQKEMEEGLAWMQNNFNALRETLTGETRLSWENFEAELGKLKLQLADEYRTAQTTLQRMHARQIQGDSSGSEAVKKTQLS</sequence>
<keyword evidence="3" id="KW-1185">Reference proteome</keyword>
<evidence type="ECO:0008006" key="4">
    <source>
        <dbReference type="Google" id="ProtNLM"/>
    </source>
</evidence>
<gene>
    <name evidence="2" type="ORF">OG367_03560</name>
</gene>
<organism evidence="2 3">
    <name type="scientific">Streptomyces anulatus</name>
    <name type="common">Streptomyces chrysomallus</name>
    <dbReference type="NCBI Taxonomy" id="1892"/>
    <lineage>
        <taxon>Bacteria</taxon>
        <taxon>Bacillati</taxon>
        <taxon>Actinomycetota</taxon>
        <taxon>Actinomycetes</taxon>
        <taxon>Kitasatosporales</taxon>
        <taxon>Streptomycetaceae</taxon>
        <taxon>Streptomyces</taxon>
    </lineage>
</organism>
<feature type="region of interest" description="Disordered" evidence="1">
    <location>
        <begin position="79"/>
        <end position="99"/>
    </location>
</feature>
<dbReference type="EMBL" id="CP109491">
    <property type="protein sequence ID" value="WUX35358.1"/>
    <property type="molecule type" value="Genomic_DNA"/>
</dbReference>
<dbReference type="GeneID" id="65914468"/>
<name>A0ABZ1ZDG1_STRAQ</name>